<dbReference type="STRING" id="1907666.DSM25559_1558"/>
<sequence length="49" mass="5437">MQHLCPFAAAKGRVTESWGRHMISNVCFENPTRMSNSLSISMRSLAGLL</sequence>
<dbReference type="Proteomes" id="UP000187891">
    <property type="component" value="Unassembled WGS sequence"/>
</dbReference>
<evidence type="ECO:0000313" key="2">
    <source>
        <dbReference type="Proteomes" id="UP000187891"/>
    </source>
</evidence>
<name>A0A1R3TH19_9HYPH</name>
<organism evidence="1 2">
    <name type="scientific">Agrobacterium rosae</name>
    <dbReference type="NCBI Taxonomy" id="1972867"/>
    <lineage>
        <taxon>Bacteria</taxon>
        <taxon>Pseudomonadati</taxon>
        <taxon>Pseudomonadota</taxon>
        <taxon>Alphaproteobacteria</taxon>
        <taxon>Hyphomicrobiales</taxon>
        <taxon>Rhizobiaceae</taxon>
        <taxon>Rhizobium/Agrobacterium group</taxon>
        <taxon>Agrobacterium</taxon>
    </lineage>
</organism>
<protein>
    <submittedName>
        <fullName evidence="1">Uncharacterized protein</fullName>
    </submittedName>
</protein>
<evidence type="ECO:0000313" key="1">
    <source>
        <dbReference type="EMBL" id="SCX17201.1"/>
    </source>
</evidence>
<dbReference type="AlphaFoldDB" id="A0A1R3TH19"/>
<dbReference type="EMBL" id="FMUE01000003">
    <property type="protein sequence ID" value="SCX17201.1"/>
    <property type="molecule type" value="Genomic_DNA"/>
</dbReference>
<gene>
    <name evidence="1" type="ORF">DSM25559_1558</name>
</gene>
<accession>A0A1R3TH19</accession>
<reference evidence="2" key="1">
    <citation type="submission" date="2016-10" db="EMBL/GenBank/DDBJ databases">
        <authorList>
            <person name="Wibberg D."/>
        </authorList>
    </citation>
    <scope>NUCLEOTIDE SEQUENCE [LARGE SCALE GENOMIC DNA]</scope>
</reference>
<proteinExistence type="predicted"/>